<reference evidence="1 2" key="1">
    <citation type="submission" date="2019-03" db="EMBL/GenBank/DDBJ databases">
        <title>First draft genome of Liparis tanakae, snailfish: a comprehensive survey of snailfish specific genes.</title>
        <authorList>
            <person name="Kim W."/>
            <person name="Song I."/>
            <person name="Jeong J.-H."/>
            <person name="Kim D."/>
            <person name="Kim S."/>
            <person name="Ryu S."/>
            <person name="Song J.Y."/>
            <person name="Lee S.K."/>
        </authorList>
    </citation>
    <scope>NUCLEOTIDE SEQUENCE [LARGE SCALE GENOMIC DNA]</scope>
    <source>
        <tissue evidence="1">Muscle</tissue>
    </source>
</reference>
<name>A0A4Z2ESA6_9TELE</name>
<organism evidence="1 2">
    <name type="scientific">Liparis tanakae</name>
    <name type="common">Tanaka's snailfish</name>
    <dbReference type="NCBI Taxonomy" id="230148"/>
    <lineage>
        <taxon>Eukaryota</taxon>
        <taxon>Metazoa</taxon>
        <taxon>Chordata</taxon>
        <taxon>Craniata</taxon>
        <taxon>Vertebrata</taxon>
        <taxon>Euteleostomi</taxon>
        <taxon>Actinopterygii</taxon>
        <taxon>Neopterygii</taxon>
        <taxon>Teleostei</taxon>
        <taxon>Neoteleostei</taxon>
        <taxon>Acanthomorphata</taxon>
        <taxon>Eupercaria</taxon>
        <taxon>Perciformes</taxon>
        <taxon>Cottioidei</taxon>
        <taxon>Cottales</taxon>
        <taxon>Liparidae</taxon>
        <taxon>Liparis</taxon>
    </lineage>
</organism>
<dbReference type="Proteomes" id="UP000314294">
    <property type="component" value="Unassembled WGS sequence"/>
</dbReference>
<keyword evidence="2" id="KW-1185">Reference proteome</keyword>
<sequence>MPPPSAERVHVPVLVSGSPRAPSPQQLLLRHLRSQDEAPHLEACGHLGLYLASNIHGCCCPTQDLALNISFRMYFITSACARSSPSSLPGLRHE</sequence>
<accession>A0A4Z2ESA6</accession>
<dbReference type="EMBL" id="SRLO01003647">
    <property type="protein sequence ID" value="TNN31244.1"/>
    <property type="molecule type" value="Genomic_DNA"/>
</dbReference>
<protein>
    <submittedName>
        <fullName evidence="1">Uncharacterized protein</fullName>
    </submittedName>
</protein>
<proteinExistence type="predicted"/>
<evidence type="ECO:0000313" key="2">
    <source>
        <dbReference type="Proteomes" id="UP000314294"/>
    </source>
</evidence>
<comment type="caution">
    <text evidence="1">The sequence shown here is derived from an EMBL/GenBank/DDBJ whole genome shotgun (WGS) entry which is preliminary data.</text>
</comment>
<evidence type="ECO:0000313" key="1">
    <source>
        <dbReference type="EMBL" id="TNN31244.1"/>
    </source>
</evidence>
<gene>
    <name evidence="1" type="ORF">EYF80_058604</name>
</gene>
<dbReference type="AlphaFoldDB" id="A0A4Z2ESA6"/>